<name>A0ABS4E7E3_9FIRM</name>
<dbReference type="InterPro" id="IPR013663">
    <property type="entry name" value="Helicase_SWF/SNF/SWI_bac"/>
</dbReference>
<keyword evidence="2" id="KW-0479">Metal-binding</keyword>
<dbReference type="CDD" id="cd18793">
    <property type="entry name" value="SF2_C_SNF"/>
    <property type="match status" value="1"/>
</dbReference>
<dbReference type="SMART" id="SM00490">
    <property type="entry name" value="HELICc"/>
    <property type="match status" value="1"/>
</dbReference>
<dbReference type="InterPro" id="IPR000330">
    <property type="entry name" value="SNF2_N"/>
</dbReference>
<dbReference type="InterPro" id="IPR007527">
    <property type="entry name" value="Znf_SWIM"/>
</dbReference>
<feature type="domain" description="Helicase C-terminal" evidence="5">
    <location>
        <begin position="883"/>
        <end position="1047"/>
    </location>
</feature>
<evidence type="ECO:0000256" key="2">
    <source>
        <dbReference type="PROSITE-ProRule" id="PRU00325"/>
    </source>
</evidence>
<dbReference type="InterPro" id="IPR001650">
    <property type="entry name" value="Helicase_C-like"/>
</dbReference>
<evidence type="ECO:0000259" key="5">
    <source>
        <dbReference type="PROSITE" id="PS51194"/>
    </source>
</evidence>
<dbReference type="SMART" id="SM00487">
    <property type="entry name" value="DEXDc"/>
    <property type="match status" value="1"/>
</dbReference>
<dbReference type="Gene3D" id="3.40.50.300">
    <property type="entry name" value="P-loop containing nucleotide triphosphate hydrolases"/>
    <property type="match status" value="1"/>
</dbReference>
<keyword evidence="1" id="KW-0378">Hydrolase</keyword>
<dbReference type="Gene3D" id="3.40.50.10810">
    <property type="entry name" value="Tandem AAA-ATPase domain"/>
    <property type="match status" value="1"/>
</dbReference>
<dbReference type="InterPro" id="IPR027417">
    <property type="entry name" value="P-loop_NTPase"/>
</dbReference>
<feature type="domain" description="SWIM-type" evidence="3">
    <location>
        <begin position="60"/>
        <end position="104"/>
    </location>
</feature>
<dbReference type="RefSeq" id="WP_209455464.1">
    <property type="nucleotide sequence ID" value="NZ_BAAACS010000017.1"/>
</dbReference>
<evidence type="ECO:0000313" key="6">
    <source>
        <dbReference type="EMBL" id="MBP1853836.1"/>
    </source>
</evidence>
<keyword evidence="6" id="KW-0347">Helicase</keyword>
<evidence type="ECO:0000259" key="4">
    <source>
        <dbReference type="PROSITE" id="PS51192"/>
    </source>
</evidence>
<comment type="caution">
    <text evidence="6">The sequence shown here is derived from an EMBL/GenBank/DDBJ whole genome shotgun (WGS) entry which is preliminary data.</text>
</comment>
<sequence>MVTGKIYSLIKKISLPSRWLRGLKYFDKQLIDSVDVRIHENYLEFQSVVESEYNNEVYPNTLYIDFEDNELANAYCSCQDFKSNYKTDNNFLCKHLVATALKGIDKVESEEYLNKGFSDAIIASHISKTVVSTPDKKLLHYFKNASKEQINLDVEINIIPGRMYAEFKIGLDRMYIIKSIKEFANARLNNKKLEYGVNFTYDPNSQYFTEKDEKIIEVLEGYGNNLPSYSLSSNTKKYLELNVSSLKPFMELLTEKDFSLVYAKNKYRPKIIAGPLPIEFEFIKTNDGVSLTAQDSLPIPITKKNDIILYQGDIYLLNNDDANYYGQLYETLNENNTVVFQREDVKDVLNFMLPKIKSITDNVYLDKEIEDNIITSFKTELYFDIKGSQVTCDLKFVYDDSEDKFIVPDIEKENQIKLELLGYNFIEKSNAFLFAGTDEDLFEFLDVELEQLKNLGDIYYSDKFKGNKIYKSESIKAFIDEKIGSYIDFSFNIADIDLNEYDDIMTAFKESRTFYKLKDGSFMDLREDKTKDFLDFIENLGFEGKETSYRIPNNKALYMEEYIKDKSLDFIEGKEIVENICKGFKNLDNLDFTIPEELNAELRGYQENGFNWFKILDNYNFGGILADEMGLGKTLQTIAFLLAQKNKKSIVITPTSVIYNWKSEFEKFAPTLNVQIVHGDKNDRKNLIEDHEKYDIVITTYGTFKNDIELYQGINFDYCIIDEAQNIKNPTAQVTKAIKSVNANCRFALTGTPIENNLVELWSIFDFIMPGYLFNKKKFQNVYLKKEANLQNLKLLIKPFMLRRTKKQVMTELPDKIEKNYFVELNKDERNIYSSYAKEVQKKLMGRDLKNDKIVIFSYLTRLRQLCLDPSIVVEGYNHPSSKVNTCMRIVEESIENDHKVLLFSQFTTVLKKLASELDKNKVNYSYIDGSTKAKDRLDLVDEFNEEKEKKVFLISLKAGGIGLNLTSADTVIHFDPWWNPSVEDQATDRAHRFGQKNTVQVIKLIAKGTIEEKILKLQENKKDLISQFVNGSLANENILKNLSDKEIVDLFS</sequence>
<proteinExistence type="predicted"/>
<dbReference type="Proteomes" id="UP000767291">
    <property type="component" value="Unassembled WGS sequence"/>
</dbReference>
<dbReference type="PROSITE" id="PS51192">
    <property type="entry name" value="HELICASE_ATP_BIND_1"/>
    <property type="match status" value="1"/>
</dbReference>
<keyword evidence="2" id="KW-0863">Zinc-finger</keyword>
<protein>
    <submittedName>
        <fullName evidence="6">SNF2 family DNA or RNA helicase</fullName>
    </submittedName>
</protein>
<organism evidence="6 7">
    <name type="scientific">Metaclostridioides mangenotii</name>
    <dbReference type="NCBI Taxonomy" id="1540"/>
    <lineage>
        <taxon>Bacteria</taxon>
        <taxon>Bacillati</taxon>
        <taxon>Bacillota</taxon>
        <taxon>Clostridia</taxon>
        <taxon>Peptostreptococcales</taxon>
        <taxon>Peptostreptococcaceae</taxon>
        <taxon>Metaclostridioides</taxon>
    </lineage>
</organism>
<dbReference type="Pfam" id="PF00176">
    <property type="entry name" value="SNF2-rel_dom"/>
    <property type="match status" value="1"/>
</dbReference>
<dbReference type="Pfam" id="PF00271">
    <property type="entry name" value="Helicase_C"/>
    <property type="match status" value="1"/>
</dbReference>
<dbReference type="InterPro" id="IPR038718">
    <property type="entry name" value="SNF2-like_sf"/>
</dbReference>
<dbReference type="PROSITE" id="PS50966">
    <property type="entry name" value="ZF_SWIM"/>
    <property type="match status" value="1"/>
</dbReference>
<dbReference type="InterPro" id="IPR049730">
    <property type="entry name" value="SNF2/RAD54-like_C"/>
</dbReference>
<keyword evidence="6" id="KW-0547">Nucleotide-binding</keyword>
<evidence type="ECO:0000256" key="1">
    <source>
        <dbReference type="ARBA" id="ARBA00022801"/>
    </source>
</evidence>
<dbReference type="PANTHER" id="PTHR10799">
    <property type="entry name" value="SNF2/RAD54 HELICASE FAMILY"/>
    <property type="match status" value="1"/>
</dbReference>
<dbReference type="Pfam" id="PF04434">
    <property type="entry name" value="SWIM"/>
    <property type="match status" value="1"/>
</dbReference>
<dbReference type="CDD" id="cd18012">
    <property type="entry name" value="DEXQc_arch_SWI2_SNF2"/>
    <property type="match status" value="1"/>
</dbReference>
<evidence type="ECO:0000259" key="3">
    <source>
        <dbReference type="PROSITE" id="PS50966"/>
    </source>
</evidence>
<keyword evidence="7" id="KW-1185">Reference proteome</keyword>
<reference evidence="6 7" key="1">
    <citation type="submission" date="2021-03" db="EMBL/GenBank/DDBJ databases">
        <title>Genomic Encyclopedia of Type Strains, Phase IV (KMG-IV): sequencing the most valuable type-strain genomes for metagenomic binning, comparative biology and taxonomic classification.</title>
        <authorList>
            <person name="Goeker M."/>
        </authorList>
    </citation>
    <scope>NUCLEOTIDE SEQUENCE [LARGE SCALE GENOMIC DNA]</scope>
    <source>
        <strain evidence="6 7">DSM 1289</strain>
    </source>
</reference>
<feature type="domain" description="Helicase ATP-binding" evidence="4">
    <location>
        <begin position="614"/>
        <end position="771"/>
    </location>
</feature>
<dbReference type="Pfam" id="PF08455">
    <property type="entry name" value="SNF2_assoc"/>
    <property type="match status" value="1"/>
</dbReference>
<dbReference type="GO" id="GO:0004386">
    <property type="term" value="F:helicase activity"/>
    <property type="evidence" value="ECO:0007669"/>
    <property type="project" value="UniProtKB-KW"/>
</dbReference>
<keyword evidence="6" id="KW-0067">ATP-binding</keyword>
<evidence type="ECO:0000313" key="7">
    <source>
        <dbReference type="Proteomes" id="UP000767291"/>
    </source>
</evidence>
<dbReference type="InterPro" id="IPR014001">
    <property type="entry name" value="Helicase_ATP-bd"/>
</dbReference>
<keyword evidence="2" id="KW-0862">Zinc</keyword>
<dbReference type="PROSITE" id="PS51194">
    <property type="entry name" value="HELICASE_CTER"/>
    <property type="match status" value="1"/>
</dbReference>
<gene>
    <name evidence="6" type="ORF">J2Z43_000226</name>
</gene>
<dbReference type="EMBL" id="JAGGJX010000001">
    <property type="protein sequence ID" value="MBP1853836.1"/>
    <property type="molecule type" value="Genomic_DNA"/>
</dbReference>
<accession>A0ABS4E7E3</accession>
<dbReference type="SUPFAM" id="SSF52540">
    <property type="entry name" value="P-loop containing nucleoside triphosphate hydrolases"/>
    <property type="match status" value="2"/>
</dbReference>